<dbReference type="Pfam" id="PF07396">
    <property type="entry name" value="Porin_O_P"/>
    <property type="match status" value="1"/>
</dbReference>
<dbReference type="InterPro" id="IPR010870">
    <property type="entry name" value="Porin_O/P"/>
</dbReference>
<sequence>MHNLFKYAALAVFAGASAVAHADTAESRGGITVKSDDGRFEAKIGGRIHFDTYIPVDDDDVGDLTGQTNFRRTRLILDGKAYGWAYKFECDFTGTGTGCFREMWLGSTLGPVNFRIGQAKPYRGMEELTSSNEILFMERPFATASGIYSGNQYAQGVFLDSHGANWTWAVSGYSLRNEEAPPTEGVGAAARVTFAPVLNDETVLHLGLSASTDRPQGEQRDGSGNPTGISVRDASGRAFGRISGGTRIARTSDERTGLGGELAFRTGPFYAQGEYAKVDYKSDTAGDESVDAYYLQASWLLTGETKPYDVKKGVFKSPKPKAASGAWELKARYDVMEGETAPNDKISNWIVGMNWFVNPNVRFMLEYLSGKIEQTTDTETQILQLRSQFNF</sequence>
<name>A0A1I2HX27_9GAMM</name>
<accession>A0A1I2HX27</accession>
<feature type="signal peptide" evidence="2">
    <location>
        <begin position="1"/>
        <end position="22"/>
    </location>
</feature>
<dbReference type="SUPFAM" id="SSF56935">
    <property type="entry name" value="Porins"/>
    <property type="match status" value="1"/>
</dbReference>
<dbReference type="STRING" id="1076937.SAMN04488120_102327"/>
<proteinExistence type="predicted"/>
<feature type="region of interest" description="Disordered" evidence="1">
    <location>
        <begin position="209"/>
        <end position="235"/>
    </location>
</feature>
<gene>
    <name evidence="3" type="ORF">SAMN04488120_102327</name>
</gene>
<organism evidence="3 4">
    <name type="scientific">Fontimonas thermophila</name>
    <dbReference type="NCBI Taxonomy" id="1076937"/>
    <lineage>
        <taxon>Bacteria</taxon>
        <taxon>Pseudomonadati</taxon>
        <taxon>Pseudomonadota</taxon>
        <taxon>Gammaproteobacteria</taxon>
        <taxon>Nevskiales</taxon>
        <taxon>Nevskiaceae</taxon>
        <taxon>Fontimonas</taxon>
    </lineage>
</organism>
<evidence type="ECO:0000313" key="4">
    <source>
        <dbReference type="Proteomes" id="UP000199771"/>
    </source>
</evidence>
<dbReference type="AlphaFoldDB" id="A0A1I2HX27"/>
<evidence type="ECO:0000256" key="2">
    <source>
        <dbReference type="SAM" id="SignalP"/>
    </source>
</evidence>
<reference evidence="3 4" key="1">
    <citation type="submission" date="2016-10" db="EMBL/GenBank/DDBJ databases">
        <authorList>
            <person name="de Groot N.N."/>
        </authorList>
    </citation>
    <scope>NUCLEOTIDE SEQUENCE [LARGE SCALE GENOMIC DNA]</scope>
    <source>
        <strain evidence="3 4">DSM 23609</strain>
    </source>
</reference>
<protein>
    <submittedName>
        <fullName evidence="3">Phosphate-selective porin OprO and OprP</fullName>
    </submittedName>
</protein>
<keyword evidence="2" id="KW-0732">Signal</keyword>
<dbReference type="Gene3D" id="2.40.160.10">
    <property type="entry name" value="Porin"/>
    <property type="match status" value="1"/>
</dbReference>
<evidence type="ECO:0000256" key="1">
    <source>
        <dbReference type="SAM" id="MobiDB-lite"/>
    </source>
</evidence>
<dbReference type="EMBL" id="FOOC01000002">
    <property type="protein sequence ID" value="SFF34579.1"/>
    <property type="molecule type" value="Genomic_DNA"/>
</dbReference>
<dbReference type="InterPro" id="IPR023614">
    <property type="entry name" value="Porin_dom_sf"/>
</dbReference>
<keyword evidence="4" id="KW-1185">Reference proteome</keyword>
<dbReference type="Proteomes" id="UP000199771">
    <property type="component" value="Unassembled WGS sequence"/>
</dbReference>
<evidence type="ECO:0000313" key="3">
    <source>
        <dbReference type="EMBL" id="SFF34579.1"/>
    </source>
</evidence>
<feature type="chain" id="PRO_5011670036" evidence="2">
    <location>
        <begin position="23"/>
        <end position="391"/>
    </location>
</feature>